<dbReference type="SMART" id="SM00028">
    <property type="entry name" value="TPR"/>
    <property type="match status" value="2"/>
</dbReference>
<dbReference type="InterPro" id="IPR011990">
    <property type="entry name" value="TPR-like_helical_dom_sf"/>
</dbReference>
<evidence type="ECO:0000313" key="4">
    <source>
        <dbReference type="Proteomes" id="UP000232323"/>
    </source>
</evidence>
<dbReference type="EMBL" id="BEGY01000013">
    <property type="protein sequence ID" value="GAX75649.1"/>
    <property type="molecule type" value="Genomic_DNA"/>
</dbReference>
<feature type="repeat" description="ANK" evidence="1">
    <location>
        <begin position="218"/>
        <end position="257"/>
    </location>
</feature>
<feature type="repeat" description="ANK" evidence="1">
    <location>
        <begin position="151"/>
        <end position="183"/>
    </location>
</feature>
<dbReference type="InterPro" id="IPR019734">
    <property type="entry name" value="TPR_rpt"/>
</dbReference>
<dbReference type="InterPro" id="IPR036770">
    <property type="entry name" value="Ankyrin_rpt-contain_sf"/>
</dbReference>
<accession>A0A250WY79</accession>
<keyword evidence="2" id="KW-0802">TPR repeat</keyword>
<dbReference type="STRING" id="1157962.A0A250WY79"/>
<dbReference type="Gene3D" id="1.25.40.20">
    <property type="entry name" value="Ankyrin repeat-containing domain"/>
    <property type="match status" value="2"/>
</dbReference>
<gene>
    <name evidence="3" type="ORF">CEUSTIGMA_g3093.t1</name>
</gene>
<dbReference type="SMART" id="SM00248">
    <property type="entry name" value="ANK"/>
    <property type="match status" value="7"/>
</dbReference>
<feature type="repeat" description="ANK" evidence="1">
    <location>
        <begin position="119"/>
        <end position="151"/>
    </location>
</feature>
<dbReference type="Proteomes" id="UP000232323">
    <property type="component" value="Unassembled WGS sequence"/>
</dbReference>
<sequence>MADNGSAGQALAMRQEFQAILEAVQAGNAESLKTLTKMFNKIELMELRDSQGRTILHHAAQQGHTSICKHMIEEIQMFSNTQDKNGETPLALACATGRVETVSYLLSKGASHSLRNEPEGTSPMHRAANCTSTEVMQVLIQAGASVNMNSRTGTPLCWAAGAGLAENVEFLIKHGAEVNPQAGSSDMGALTLAAACGSLRSVELLLAAGGDATHICRGGATALHAAAAVNHESSASMSVEIAKRLLEAGANPNAADEAGLTPLTIAASRPCQPLVQLLLPLTQPGSGKLENASEWTEVYVIQAAQEYVQRLKDQKLQASGMAALAAKVPSISDQEEVAIPEPPEPDEIKAAEFKRSGDQAFVKGDNAVAVEQYSKSLRHATRNSVVWANRSMAYLRAGDALMALSDARISRALDPTYVKAWYREGCAYAALKRWEDAALAFFEGSNLDPKNQDIAKAFKNAIAEGRREASAAKALHG</sequence>
<reference evidence="3 4" key="1">
    <citation type="submission" date="2017-08" db="EMBL/GenBank/DDBJ databases">
        <title>Acidophilic green algal genome provides insights into adaptation to an acidic environment.</title>
        <authorList>
            <person name="Hirooka S."/>
            <person name="Hirose Y."/>
            <person name="Kanesaki Y."/>
            <person name="Higuchi S."/>
            <person name="Fujiwara T."/>
            <person name="Onuma R."/>
            <person name="Era A."/>
            <person name="Ohbayashi R."/>
            <person name="Uzuka A."/>
            <person name="Nozaki H."/>
            <person name="Yoshikawa H."/>
            <person name="Miyagishima S.Y."/>
        </authorList>
    </citation>
    <scope>NUCLEOTIDE SEQUENCE [LARGE SCALE GENOMIC DNA]</scope>
    <source>
        <strain evidence="3 4">NIES-2499</strain>
    </source>
</reference>
<evidence type="ECO:0000256" key="2">
    <source>
        <dbReference type="PROSITE-ProRule" id="PRU00339"/>
    </source>
</evidence>
<dbReference type="PANTHER" id="PTHR46224:SF6">
    <property type="entry name" value="ANKYRIN REPEAT FAMILY PROTEIN"/>
    <property type="match status" value="1"/>
</dbReference>
<protein>
    <submittedName>
        <fullName evidence="3">Uncharacterized protein</fullName>
    </submittedName>
</protein>
<comment type="caution">
    <text evidence="3">The sequence shown here is derived from an EMBL/GenBank/DDBJ whole genome shotgun (WGS) entry which is preliminary data.</text>
</comment>
<dbReference type="AlphaFoldDB" id="A0A250WY79"/>
<dbReference type="InterPro" id="IPR002110">
    <property type="entry name" value="Ankyrin_rpt"/>
</dbReference>
<dbReference type="Gene3D" id="1.25.40.10">
    <property type="entry name" value="Tetratricopeptide repeat domain"/>
    <property type="match status" value="1"/>
</dbReference>
<dbReference type="PRINTS" id="PR01415">
    <property type="entry name" value="ANKYRIN"/>
</dbReference>
<keyword evidence="1" id="KW-0040">ANK repeat</keyword>
<feature type="repeat" description="ANK" evidence="1">
    <location>
        <begin position="85"/>
        <end position="117"/>
    </location>
</feature>
<dbReference type="PROSITE" id="PS50005">
    <property type="entry name" value="TPR"/>
    <property type="match status" value="1"/>
</dbReference>
<dbReference type="InterPro" id="IPR051616">
    <property type="entry name" value="Cul2-RING_E3_ligase_SR"/>
</dbReference>
<feature type="repeat" description="TPR" evidence="2">
    <location>
        <begin position="418"/>
        <end position="451"/>
    </location>
</feature>
<dbReference type="PROSITE" id="PS50088">
    <property type="entry name" value="ANK_REPEAT"/>
    <property type="match status" value="4"/>
</dbReference>
<name>A0A250WY79_9CHLO</name>
<dbReference type="Pfam" id="PF12796">
    <property type="entry name" value="Ank_2"/>
    <property type="match status" value="2"/>
</dbReference>
<organism evidence="3 4">
    <name type="scientific">Chlamydomonas eustigma</name>
    <dbReference type="NCBI Taxonomy" id="1157962"/>
    <lineage>
        <taxon>Eukaryota</taxon>
        <taxon>Viridiplantae</taxon>
        <taxon>Chlorophyta</taxon>
        <taxon>core chlorophytes</taxon>
        <taxon>Chlorophyceae</taxon>
        <taxon>CS clade</taxon>
        <taxon>Chlamydomonadales</taxon>
        <taxon>Chlamydomonadaceae</taxon>
        <taxon>Chlamydomonas</taxon>
    </lineage>
</organism>
<dbReference type="SUPFAM" id="SSF48403">
    <property type="entry name" value="Ankyrin repeat"/>
    <property type="match status" value="1"/>
</dbReference>
<dbReference type="PANTHER" id="PTHR46224">
    <property type="entry name" value="ANKYRIN REPEAT FAMILY PROTEIN"/>
    <property type="match status" value="1"/>
</dbReference>
<dbReference type="PROSITE" id="PS50297">
    <property type="entry name" value="ANK_REP_REGION"/>
    <property type="match status" value="3"/>
</dbReference>
<dbReference type="Pfam" id="PF00023">
    <property type="entry name" value="Ank"/>
    <property type="match status" value="1"/>
</dbReference>
<dbReference type="SUPFAM" id="SSF48452">
    <property type="entry name" value="TPR-like"/>
    <property type="match status" value="1"/>
</dbReference>
<keyword evidence="4" id="KW-1185">Reference proteome</keyword>
<dbReference type="OrthoDB" id="20872at2759"/>
<evidence type="ECO:0000313" key="3">
    <source>
        <dbReference type="EMBL" id="GAX75649.1"/>
    </source>
</evidence>
<proteinExistence type="predicted"/>
<evidence type="ECO:0000256" key="1">
    <source>
        <dbReference type="PROSITE-ProRule" id="PRU00023"/>
    </source>
</evidence>